<dbReference type="RefSeq" id="WP_146521378.1">
    <property type="nucleotide sequence ID" value="NZ_CP151726.1"/>
</dbReference>
<name>A0A5C6AN40_9BACT</name>
<dbReference type="AlphaFoldDB" id="A0A5C6AN40"/>
<dbReference type="OrthoDB" id="277955at2"/>
<accession>A0A5C6AN40</accession>
<keyword evidence="1" id="KW-0812">Transmembrane</keyword>
<keyword evidence="3" id="KW-1185">Reference proteome</keyword>
<dbReference type="EMBL" id="SJPN01000005">
    <property type="protein sequence ID" value="TWU00821.1"/>
    <property type="molecule type" value="Genomic_DNA"/>
</dbReference>
<gene>
    <name evidence="2" type="ORF">Pla52n_41900</name>
</gene>
<evidence type="ECO:0000313" key="3">
    <source>
        <dbReference type="Proteomes" id="UP000320176"/>
    </source>
</evidence>
<sequence length="150" mass="17450">MTHPKPSNDWFFRGIVALVCCVAFWLLLTPFVPAVARSTMGRFHLSSSSFAWFALQQPIPAMYNFSNQYEVQDVPADFLSPILDQSERRYINHFPMRVLTFANTRYLLTEPGTDRWVTLWTTYRGQTMETRVHLKPLGDGKFEMIREALP</sequence>
<dbReference type="Proteomes" id="UP000320176">
    <property type="component" value="Unassembled WGS sequence"/>
</dbReference>
<comment type="caution">
    <text evidence="2">The sequence shown here is derived from an EMBL/GenBank/DDBJ whole genome shotgun (WGS) entry which is preliminary data.</text>
</comment>
<keyword evidence="1" id="KW-1133">Transmembrane helix</keyword>
<proteinExistence type="predicted"/>
<keyword evidence="1" id="KW-0472">Membrane</keyword>
<evidence type="ECO:0000256" key="1">
    <source>
        <dbReference type="SAM" id="Phobius"/>
    </source>
</evidence>
<reference evidence="2 3" key="1">
    <citation type="submission" date="2019-02" db="EMBL/GenBank/DDBJ databases">
        <title>Deep-cultivation of Planctomycetes and their phenomic and genomic characterization uncovers novel biology.</title>
        <authorList>
            <person name="Wiegand S."/>
            <person name="Jogler M."/>
            <person name="Boedeker C."/>
            <person name="Pinto D."/>
            <person name="Vollmers J."/>
            <person name="Rivas-Marin E."/>
            <person name="Kohn T."/>
            <person name="Peeters S.H."/>
            <person name="Heuer A."/>
            <person name="Rast P."/>
            <person name="Oberbeckmann S."/>
            <person name="Bunk B."/>
            <person name="Jeske O."/>
            <person name="Meyerdierks A."/>
            <person name="Storesund J.E."/>
            <person name="Kallscheuer N."/>
            <person name="Luecker S."/>
            <person name="Lage O.M."/>
            <person name="Pohl T."/>
            <person name="Merkel B.J."/>
            <person name="Hornburger P."/>
            <person name="Mueller R.-W."/>
            <person name="Bruemmer F."/>
            <person name="Labrenz M."/>
            <person name="Spormann A.M."/>
            <person name="Op Den Camp H."/>
            <person name="Overmann J."/>
            <person name="Amann R."/>
            <person name="Jetten M.S.M."/>
            <person name="Mascher T."/>
            <person name="Medema M.H."/>
            <person name="Devos D.P."/>
            <person name="Kaster A.-K."/>
            <person name="Ovreas L."/>
            <person name="Rohde M."/>
            <person name="Galperin M.Y."/>
            <person name="Jogler C."/>
        </authorList>
    </citation>
    <scope>NUCLEOTIDE SEQUENCE [LARGE SCALE GENOMIC DNA]</scope>
    <source>
        <strain evidence="2 3">Pla52n</strain>
    </source>
</reference>
<feature type="transmembrane region" description="Helical" evidence="1">
    <location>
        <begin position="12"/>
        <end position="36"/>
    </location>
</feature>
<organism evidence="2 3">
    <name type="scientific">Stieleria varia</name>
    <dbReference type="NCBI Taxonomy" id="2528005"/>
    <lineage>
        <taxon>Bacteria</taxon>
        <taxon>Pseudomonadati</taxon>
        <taxon>Planctomycetota</taxon>
        <taxon>Planctomycetia</taxon>
        <taxon>Pirellulales</taxon>
        <taxon>Pirellulaceae</taxon>
        <taxon>Stieleria</taxon>
    </lineage>
</organism>
<protein>
    <submittedName>
        <fullName evidence="2">Uncharacterized protein</fullName>
    </submittedName>
</protein>
<evidence type="ECO:0000313" key="2">
    <source>
        <dbReference type="EMBL" id="TWU00821.1"/>
    </source>
</evidence>